<dbReference type="Pfam" id="PF01850">
    <property type="entry name" value="PIN"/>
    <property type="match status" value="1"/>
</dbReference>
<dbReference type="RefSeq" id="WP_317491643.1">
    <property type="nucleotide sequence ID" value="NZ_CP136051.1"/>
</dbReference>
<sequence length="129" mass="14906">MRQSAKILVDSSIWIDFFRLGNYERLETYIREDLVCTNELILTELLPPLEKLKQTDVINSLHAIPLVELDIDWSLIRKYQALNISNGVNKVGIPDLIIVQQVIENNLTLLSKDKHFGLMQHYLSFDLIG</sequence>
<evidence type="ECO:0000313" key="3">
    <source>
        <dbReference type="Proteomes" id="UP001302349"/>
    </source>
</evidence>
<dbReference type="InterPro" id="IPR002716">
    <property type="entry name" value="PIN_dom"/>
</dbReference>
<name>A0ABZ0IW46_9BACT</name>
<reference evidence="2 3" key="1">
    <citation type="journal article" date="2023" name="Microbiol. Resour. Announc.">
        <title>Complete Genome Sequence of Imperialibacter roseus strain P4T.</title>
        <authorList>
            <person name="Tizabi D.R."/>
            <person name="Bachvaroff T."/>
            <person name="Hill R.T."/>
        </authorList>
    </citation>
    <scope>NUCLEOTIDE SEQUENCE [LARGE SCALE GENOMIC DNA]</scope>
    <source>
        <strain evidence="2 3">P4T</strain>
    </source>
</reference>
<protein>
    <submittedName>
        <fullName evidence="2">PIN domain-containing protein</fullName>
    </submittedName>
</protein>
<dbReference type="Gene3D" id="3.40.50.1010">
    <property type="entry name" value="5'-nuclease"/>
    <property type="match status" value="1"/>
</dbReference>
<dbReference type="InterPro" id="IPR029060">
    <property type="entry name" value="PIN-like_dom_sf"/>
</dbReference>
<dbReference type="SUPFAM" id="SSF88723">
    <property type="entry name" value="PIN domain-like"/>
    <property type="match status" value="1"/>
</dbReference>
<gene>
    <name evidence="2" type="ORF">RT717_10255</name>
</gene>
<feature type="domain" description="PIN" evidence="1">
    <location>
        <begin position="7"/>
        <end position="116"/>
    </location>
</feature>
<keyword evidence="3" id="KW-1185">Reference proteome</keyword>
<accession>A0ABZ0IW46</accession>
<evidence type="ECO:0000313" key="2">
    <source>
        <dbReference type="EMBL" id="WOK09016.1"/>
    </source>
</evidence>
<evidence type="ECO:0000259" key="1">
    <source>
        <dbReference type="Pfam" id="PF01850"/>
    </source>
</evidence>
<dbReference type="Proteomes" id="UP001302349">
    <property type="component" value="Chromosome"/>
</dbReference>
<proteinExistence type="predicted"/>
<organism evidence="2 3">
    <name type="scientific">Imperialibacter roseus</name>
    <dbReference type="NCBI Taxonomy" id="1324217"/>
    <lineage>
        <taxon>Bacteria</taxon>
        <taxon>Pseudomonadati</taxon>
        <taxon>Bacteroidota</taxon>
        <taxon>Cytophagia</taxon>
        <taxon>Cytophagales</taxon>
        <taxon>Flammeovirgaceae</taxon>
        <taxon>Imperialibacter</taxon>
    </lineage>
</organism>
<dbReference type="EMBL" id="CP136051">
    <property type="protein sequence ID" value="WOK09016.1"/>
    <property type="molecule type" value="Genomic_DNA"/>
</dbReference>